<accession>A0A1F2P3Z3</accession>
<evidence type="ECO:0000256" key="8">
    <source>
        <dbReference type="ARBA" id="ARBA00031168"/>
    </source>
</evidence>
<dbReference type="FunFam" id="3.30.1330.30:FF:000032">
    <property type="entry name" value="Eukaryotic peptide chain release factor subunit 1"/>
    <property type="match status" value="1"/>
</dbReference>
<comment type="subcellular location">
    <subcellularLocation>
        <location evidence="2 9">Cytoplasm</location>
    </subcellularLocation>
</comment>
<evidence type="ECO:0000256" key="1">
    <source>
        <dbReference type="ARBA" id="ARBA00002832"/>
    </source>
</evidence>
<dbReference type="STRING" id="1839936.SBU_001403"/>
<evidence type="ECO:0000313" key="11">
    <source>
        <dbReference type="EMBL" id="HEC57722.1"/>
    </source>
</evidence>
<comment type="function">
    <text evidence="1 9">Directs the termination of nascent peptide synthesis (translation) in response to the termination codons UAA, UAG and UGA.</text>
</comment>
<evidence type="ECO:0000256" key="7">
    <source>
        <dbReference type="ARBA" id="ARBA00022917"/>
    </source>
</evidence>
<dbReference type="InterPro" id="IPR042226">
    <property type="entry name" value="eFR1_2_sf"/>
</dbReference>
<reference evidence="12 13" key="1">
    <citation type="submission" date="2016-05" db="EMBL/GenBank/DDBJ databases">
        <title>Microbial consortia oxidize butane by reversing methanogenesis.</title>
        <authorList>
            <person name="Laso-Perez R."/>
            <person name="Richter M."/>
            <person name="Wegener G."/>
            <person name="Musat F."/>
        </authorList>
    </citation>
    <scope>NUCLEOTIDE SEQUENCE [LARGE SCALE GENOMIC DNA]</scope>
    <source>
        <strain evidence="12">BOX1</strain>
    </source>
</reference>
<dbReference type="AlphaFoldDB" id="A0A1F2P3Z3"/>
<dbReference type="Pfam" id="PF03464">
    <property type="entry name" value="eRF1_2"/>
    <property type="match status" value="1"/>
</dbReference>
<dbReference type="Proteomes" id="UP000185779">
    <property type="component" value="Unassembled WGS sequence"/>
</dbReference>
<keyword evidence="6 9" id="KW-0963">Cytoplasm</keyword>
<dbReference type="InterPro" id="IPR005142">
    <property type="entry name" value="eRF1_3"/>
</dbReference>
<evidence type="ECO:0000256" key="6">
    <source>
        <dbReference type="ARBA" id="ARBA00022490"/>
    </source>
</evidence>
<sequence>MTEATSEAFDRYEFKKKLEELRGKSGRGTELVTVYIPPDKQISDVTAQLRDEHGQASNIKSKSTRTNVQSALDSILSRLKYIQRPPPTGIAIFCGAIDVGGDKTNIDTTIIVPPEPIRSYRYHCDSTFLLDPLEEMLEDKKTYGLLVLDKREATIGILKGKTISALKHVTSTVPGKTRRGGQSAQRFSRLREIAVHDFYTRVGNHANEVFLAIPRDELLGILIGGPSPTKEEFAKGEFLHHELRRKVIDLFDVSYTDESGLYELVDAAKGALEGIELMKEKRLMERFMKLLVNDERLTAYGEDEVRKALEAGACETLIISEDLNKIRATFVCDNCGYSLEKSFKVSPGIDPGEIGKDLLCPGCNTHMKVTEVNDIVVELSQIAKERGTEVAIISTDFEEGEQLLRAFGGIAAILRYRSGF</sequence>
<name>A0A1F2P3Z3_9EURY</name>
<dbReference type="InterPro" id="IPR024049">
    <property type="entry name" value="eRF1_1_sf"/>
</dbReference>
<dbReference type="PANTHER" id="PTHR10113">
    <property type="entry name" value="PEPTIDE CHAIN RELEASE FACTOR SUBUNIT 1"/>
    <property type="match status" value="1"/>
</dbReference>
<reference evidence="11" key="2">
    <citation type="journal article" date="2020" name="mSystems">
        <title>Genome- and Community-Level Interaction Insights into Carbon Utilization and Element Cycling Functions of Hydrothermarchaeota in Hydrothermal Sediment.</title>
        <authorList>
            <person name="Zhou Z."/>
            <person name="Liu Y."/>
            <person name="Xu W."/>
            <person name="Pan J."/>
            <person name="Luo Z.H."/>
            <person name="Li M."/>
        </authorList>
    </citation>
    <scope>NUCLEOTIDE SEQUENCE [LARGE SCALE GENOMIC DNA]</scope>
    <source>
        <strain evidence="11">HyVt-386</strain>
    </source>
</reference>
<evidence type="ECO:0000313" key="12">
    <source>
        <dbReference type="EMBL" id="OFV65702.1"/>
    </source>
</evidence>
<dbReference type="EMBL" id="LYOR01000008">
    <property type="protein sequence ID" value="OFV65702.1"/>
    <property type="molecule type" value="Genomic_DNA"/>
</dbReference>
<dbReference type="Pfam" id="PF03465">
    <property type="entry name" value="eRF1_3"/>
    <property type="match status" value="1"/>
</dbReference>
<evidence type="ECO:0000313" key="13">
    <source>
        <dbReference type="Proteomes" id="UP000185779"/>
    </source>
</evidence>
<dbReference type="FunFam" id="3.30.960.10:FF:000003">
    <property type="entry name" value="Peptide chain release factor subunit 1"/>
    <property type="match status" value="1"/>
</dbReference>
<dbReference type="GO" id="GO:0005737">
    <property type="term" value="C:cytoplasm"/>
    <property type="evidence" value="ECO:0007669"/>
    <property type="project" value="UniProtKB-SubCell"/>
</dbReference>
<dbReference type="FunFam" id="3.30.420.60:FF:000003">
    <property type="entry name" value="Peptide chain release factor subunit 1"/>
    <property type="match status" value="1"/>
</dbReference>
<evidence type="ECO:0000259" key="10">
    <source>
        <dbReference type="SMART" id="SM01194"/>
    </source>
</evidence>
<dbReference type="InterPro" id="IPR005140">
    <property type="entry name" value="eRF1_Pelota-like_N"/>
</dbReference>
<dbReference type="GO" id="GO:0016149">
    <property type="term" value="F:translation release factor activity, codon specific"/>
    <property type="evidence" value="ECO:0007669"/>
    <property type="project" value="UniProtKB-UniRule"/>
</dbReference>
<feature type="domain" description="eRF1/Pelota-like N-terminal" evidence="10">
    <location>
        <begin position="2"/>
        <end position="138"/>
    </location>
</feature>
<gene>
    <name evidence="9 11" type="primary">prf1</name>
    <name evidence="11" type="ORF">ENI32_07630</name>
    <name evidence="12" type="ORF">SBU_001403</name>
</gene>
<dbReference type="NCBIfam" id="TIGR03676">
    <property type="entry name" value="aRF1_eRF1"/>
    <property type="match status" value="1"/>
</dbReference>
<dbReference type="InterPro" id="IPR029064">
    <property type="entry name" value="Ribosomal_eL30-like_sf"/>
</dbReference>
<dbReference type="SMART" id="SM01194">
    <property type="entry name" value="eRF1_1"/>
    <property type="match status" value="1"/>
</dbReference>
<dbReference type="HAMAP" id="MF_00424">
    <property type="entry name" value="Rel_fact_arch_1"/>
    <property type="match status" value="1"/>
</dbReference>
<comment type="subunit">
    <text evidence="4 9">Heterodimer of two subunits, one of which binds GTP.</text>
</comment>
<dbReference type="InterPro" id="IPR020918">
    <property type="entry name" value="Peptide_chain-rel_aRF1"/>
</dbReference>
<proteinExistence type="inferred from homology"/>
<dbReference type="PATRIC" id="fig|1839936.3.peg.1424"/>
<keyword evidence="13" id="KW-1185">Reference proteome</keyword>
<dbReference type="Pfam" id="PF03463">
    <property type="entry name" value="eRF1_1"/>
    <property type="match status" value="1"/>
</dbReference>
<dbReference type="InterPro" id="IPR005141">
    <property type="entry name" value="eRF1_2"/>
</dbReference>
<dbReference type="EMBL" id="DRIE01000124">
    <property type="protein sequence ID" value="HEC57722.1"/>
    <property type="molecule type" value="Genomic_DNA"/>
</dbReference>
<comment type="similarity">
    <text evidence="3 9">Belongs to the eukaryotic release factor 1 family.</text>
</comment>
<evidence type="ECO:0000256" key="5">
    <source>
        <dbReference type="ARBA" id="ARBA00019723"/>
    </source>
</evidence>
<protein>
    <recommendedName>
        <fullName evidence="5 9">Peptide chain release factor subunit 1</fullName>
    </recommendedName>
    <alternativeName>
        <fullName evidence="8 9">Translation termination factor aRF1</fullName>
    </alternativeName>
</protein>
<dbReference type="SUPFAM" id="SSF55481">
    <property type="entry name" value="N-terminal domain of eukaryotic peptide chain release factor subunit 1, ERF1"/>
    <property type="match status" value="1"/>
</dbReference>
<dbReference type="InterPro" id="IPR004403">
    <property type="entry name" value="Peptide_chain-rel_eRF1/aRF1"/>
</dbReference>
<keyword evidence="7 9" id="KW-0648">Protein biosynthesis</keyword>
<organism evidence="12 13">
    <name type="scientific">Candidatus Syntropharchaeum butanivorans</name>
    <dbReference type="NCBI Taxonomy" id="1839936"/>
    <lineage>
        <taxon>Archaea</taxon>
        <taxon>Methanobacteriati</taxon>
        <taxon>Methanobacteriota</taxon>
        <taxon>Stenosarchaea group</taxon>
        <taxon>Methanomicrobia</taxon>
        <taxon>Methanosarcinales</taxon>
        <taxon>ANME-2 cluster</taxon>
        <taxon>Candidatus Syntropharchaeum</taxon>
    </lineage>
</organism>
<comment type="caution">
    <text evidence="12">The sequence shown here is derived from an EMBL/GenBank/DDBJ whole genome shotgun (WGS) entry which is preliminary data.</text>
</comment>
<evidence type="ECO:0000256" key="3">
    <source>
        <dbReference type="ARBA" id="ARBA00005326"/>
    </source>
</evidence>
<evidence type="ECO:0000256" key="9">
    <source>
        <dbReference type="HAMAP-Rule" id="MF_00424"/>
    </source>
</evidence>
<dbReference type="Proteomes" id="UP000885936">
    <property type="component" value="Unassembled WGS sequence"/>
</dbReference>
<dbReference type="Gene3D" id="3.30.420.60">
    <property type="entry name" value="eRF1 domain 2"/>
    <property type="match status" value="1"/>
</dbReference>
<dbReference type="Gene3D" id="3.30.960.10">
    <property type="entry name" value="eRF1 domain 1"/>
    <property type="match status" value="1"/>
</dbReference>
<dbReference type="SUPFAM" id="SSF53137">
    <property type="entry name" value="Translational machinery components"/>
    <property type="match status" value="1"/>
</dbReference>
<dbReference type="SUPFAM" id="SSF55315">
    <property type="entry name" value="L30e-like"/>
    <property type="match status" value="1"/>
</dbReference>
<evidence type="ECO:0000256" key="2">
    <source>
        <dbReference type="ARBA" id="ARBA00004496"/>
    </source>
</evidence>
<dbReference type="Gene3D" id="1.20.5.170">
    <property type="match status" value="1"/>
</dbReference>
<dbReference type="Gene3D" id="3.30.1330.30">
    <property type="match status" value="1"/>
</dbReference>
<evidence type="ECO:0000256" key="4">
    <source>
        <dbReference type="ARBA" id="ARBA00011520"/>
    </source>
</evidence>